<keyword evidence="11" id="KW-1185">Reference proteome</keyword>
<keyword evidence="8" id="KW-0732">Signal</keyword>
<evidence type="ECO:0000256" key="6">
    <source>
        <dbReference type="PROSITE-ProRule" id="PRU00277"/>
    </source>
</evidence>
<dbReference type="SUPFAM" id="SSF54534">
    <property type="entry name" value="FKBP-like"/>
    <property type="match status" value="2"/>
</dbReference>
<feature type="compositionally biased region" description="Low complexity" evidence="7">
    <location>
        <begin position="43"/>
        <end position="70"/>
    </location>
</feature>
<feature type="domain" description="PPIase FKBP-type" evidence="9">
    <location>
        <begin position="121"/>
        <end position="209"/>
    </location>
</feature>
<sequence>MDPEVPSVPSTLRRARPLAALLLVPALSLTALAGCGSDEDDQAGGSTSEATATAGSTPGATPGATPSAATCETQEAGAGGVEVTGEPGAKPELTLPEGEPAPTTLTRQVLTEGDGEPVESGDLLVAGYLGKTWKEGTVFDNSYDRGQPAAFPIGVGQVIPGWDACLVGLNAGTRTVLTIPPAQGYGDQAQGEIPAGSTLVFVVDVVGSAGADAAGEADASQEELPAQGPQVEGELGQRPTVTVPEGTAEPTEPGQQVVATGSGDPVEAGQLVVMQYEVVDWTGQPVESTWETGTPYGGPVGVQGQGSPFDGLVGVPVGSRVLLTIPAQGEQTPPYAVVVDVVAAY</sequence>
<keyword evidence="5 6" id="KW-0413">Isomerase</keyword>
<dbReference type="InterPro" id="IPR046357">
    <property type="entry name" value="PPIase_dom_sf"/>
</dbReference>
<dbReference type="AlphaFoldDB" id="A0A3A3YYQ6"/>
<name>A0A3A3YYQ6_9ACTN</name>
<dbReference type="PANTHER" id="PTHR43811:SF19">
    <property type="entry name" value="39 KDA FK506-BINDING NUCLEAR PROTEIN"/>
    <property type="match status" value="1"/>
</dbReference>
<evidence type="ECO:0000256" key="4">
    <source>
        <dbReference type="ARBA" id="ARBA00023110"/>
    </source>
</evidence>
<accession>A0A3A3YYQ6</accession>
<feature type="region of interest" description="Disordered" evidence="7">
    <location>
        <begin position="37"/>
        <end position="102"/>
    </location>
</feature>
<dbReference type="GO" id="GO:0003755">
    <property type="term" value="F:peptidyl-prolyl cis-trans isomerase activity"/>
    <property type="evidence" value="ECO:0007669"/>
    <property type="project" value="UniProtKB-KW"/>
</dbReference>
<evidence type="ECO:0000313" key="10">
    <source>
        <dbReference type="EMBL" id="RJK93177.1"/>
    </source>
</evidence>
<dbReference type="Proteomes" id="UP000265614">
    <property type="component" value="Unassembled WGS sequence"/>
</dbReference>
<evidence type="ECO:0000256" key="7">
    <source>
        <dbReference type="SAM" id="MobiDB-lite"/>
    </source>
</evidence>
<evidence type="ECO:0000313" key="11">
    <source>
        <dbReference type="Proteomes" id="UP000265614"/>
    </source>
</evidence>
<feature type="signal peptide" evidence="8">
    <location>
        <begin position="1"/>
        <end position="33"/>
    </location>
</feature>
<comment type="similarity">
    <text evidence="2">Belongs to the FKBP-type PPIase family.</text>
</comment>
<comment type="catalytic activity">
    <reaction evidence="1 6">
        <text>[protein]-peptidylproline (omega=180) = [protein]-peptidylproline (omega=0)</text>
        <dbReference type="Rhea" id="RHEA:16237"/>
        <dbReference type="Rhea" id="RHEA-COMP:10747"/>
        <dbReference type="Rhea" id="RHEA-COMP:10748"/>
        <dbReference type="ChEBI" id="CHEBI:83833"/>
        <dbReference type="ChEBI" id="CHEBI:83834"/>
        <dbReference type="EC" id="5.2.1.8"/>
    </reaction>
</comment>
<evidence type="ECO:0000259" key="9">
    <source>
        <dbReference type="PROSITE" id="PS50059"/>
    </source>
</evidence>
<evidence type="ECO:0000256" key="1">
    <source>
        <dbReference type="ARBA" id="ARBA00000971"/>
    </source>
</evidence>
<dbReference type="PANTHER" id="PTHR43811">
    <property type="entry name" value="FKBP-TYPE PEPTIDYL-PROLYL CIS-TRANS ISOMERASE FKPA"/>
    <property type="match status" value="1"/>
</dbReference>
<feature type="chain" id="PRO_5017363016" description="peptidylprolyl isomerase" evidence="8">
    <location>
        <begin position="34"/>
        <end position="345"/>
    </location>
</feature>
<dbReference type="Gene3D" id="3.10.50.40">
    <property type="match status" value="2"/>
</dbReference>
<dbReference type="EC" id="5.2.1.8" evidence="3 6"/>
<keyword evidence="4 6" id="KW-0697">Rotamase</keyword>
<feature type="region of interest" description="Disordered" evidence="7">
    <location>
        <begin position="213"/>
        <end position="261"/>
    </location>
</feature>
<dbReference type="InterPro" id="IPR001179">
    <property type="entry name" value="PPIase_FKBP_dom"/>
</dbReference>
<dbReference type="OrthoDB" id="25996at2"/>
<evidence type="ECO:0000256" key="3">
    <source>
        <dbReference type="ARBA" id="ARBA00013194"/>
    </source>
</evidence>
<organism evidence="10 11">
    <name type="scientific">Vallicoccus soli</name>
    <dbReference type="NCBI Taxonomy" id="2339232"/>
    <lineage>
        <taxon>Bacteria</taxon>
        <taxon>Bacillati</taxon>
        <taxon>Actinomycetota</taxon>
        <taxon>Actinomycetes</taxon>
        <taxon>Motilibacterales</taxon>
        <taxon>Vallicoccaceae</taxon>
        <taxon>Vallicoccus</taxon>
    </lineage>
</organism>
<evidence type="ECO:0000256" key="2">
    <source>
        <dbReference type="ARBA" id="ARBA00006577"/>
    </source>
</evidence>
<proteinExistence type="inferred from homology"/>
<evidence type="ECO:0000256" key="8">
    <source>
        <dbReference type="SAM" id="SignalP"/>
    </source>
</evidence>
<gene>
    <name evidence="10" type="ORF">D5H78_17390</name>
</gene>
<dbReference type="Pfam" id="PF00254">
    <property type="entry name" value="FKBP_C"/>
    <property type="match status" value="1"/>
</dbReference>
<dbReference type="PROSITE" id="PS50059">
    <property type="entry name" value="FKBP_PPIASE"/>
    <property type="match status" value="1"/>
</dbReference>
<reference evidence="10 11" key="1">
    <citation type="submission" date="2018-09" db="EMBL/GenBank/DDBJ databases">
        <title>YIM 75000 draft genome.</title>
        <authorList>
            <person name="Tang S."/>
            <person name="Feng Y."/>
        </authorList>
    </citation>
    <scope>NUCLEOTIDE SEQUENCE [LARGE SCALE GENOMIC DNA]</scope>
    <source>
        <strain evidence="10 11">YIM 75000</strain>
    </source>
</reference>
<dbReference type="EMBL" id="QZEZ01000010">
    <property type="protein sequence ID" value="RJK93177.1"/>
    <property type="molecule type" value="Genomic_DNA"/>
</dbReference>
<comment type="caution">
    <text evidence="10">The sequence shown here is derived from an EMBL/GenBank/DDBJ whole genome shotgun (WGS) entry which is preliminary data.</text>
</comment>
<protein>
    <recommendedName>
        <fullName evidence="3 6">peptidylprolyl isomerase</fullName>
        <ecNumber evidence="3 6">5.2.1.8</ecNumber>
    </recommendedName>
</protein>
<evidence type="ECO:0000256" key="5">
    <source>
        <dbReference type="ARBA" id="ARBA00023235"/>
    </source>
</evidence>